<gene>
    <name evidence="9" type="ORF">M8A51_03585</name>
</gene>
<dbReference type="NCBIfam" id="TIGR00229">
    <property type="entry name" value="sensory_box"/>
    <property type="match status" value="5"/>
</dbReference>
<evidence type="ECO:0000256" key="3">
    <source>
        <dbReference type="ARBA" id="ARBA00022553"/>
    </source>
</evidence>
<evidence type="ECO:0000259" key="7">
    <source>
        <dbReference type="PROSITE" id="PS50109"/>
    </source>
</evidence>
<evidence type="ECO:0000256" key="2">
    <source>
        <dbReference type="ARBA" id="ARBA00012438"/>
    </source>
</evidence>
<dbReference type="Pfam" id="PF02518">
    <property type="entry name" value="HATPase_c"/>
    <property type="match status" value="1"/>
</dbReference>
<feature type="domain" description="PAS" evidence="8">
    <location>
        <begin position="645"/>
        <end position="689"/>
    </location>
</feature>
<dbReference type="InterPro" id="IPR000014">
    <property type="entry name" value="PAS"/>
</dbReference>
<dbReference type="CDD" id="cd00130">
    <property type="entry name" value="PAS"/>
    <property type="match status" value="5"/>
</dbReference>
<comment type="catalytic activity">
    <reaction evidence="1">
        <text>ATP + protein L-histidine = ADP + protein N-phospho-L-histidine.</text>
        <dbReference type="EC" id="2.7.13.3"/>
    </reaction>
</comment>
<reference evidence="9" key="1">
    <citation type="submission" date="2022-05" db="EMBL/GenBank/DDBJ databases">
        <title>Schlegelella sp. nov., isolated from mangrove soil.</title>
        <authorList>
            <person name="Liu Y."/>
            <person name="Ge X."/>
            <person name="Liu W."/>
        </authorList>
    </citation>
    <scope>NUCLEOTIDE SEQUENCE</scope>
    <source>
        <strain evidence="9">S2-27</strain>
    </source>
</reference>
<keyword evidence="6" id="KW-0812">Transmembrane</keyword>
<dbReference type="Pfam" id="PF00512">
    <property type="entry name" value="HisKA"/>
    <property type="match status" value="1"/>
</dbReference>
<evidence type="ECO:0000256" key="4">
    <source>
        <dbReference type="ARBA" id="ARBA00022679"/>
    </source>
</evidence>
<dbReference type="InterPro" id="IPR013655">
    <property type="entry name" value="PAS_fold_3"/>
</dbReference>
<dbReference type="InterPro" id="IPR035965">
    <property type="entry name" value="PAS-like_dom_sf"/>
</dbReference>
<dbReference type="EMBL" id="JAMKFE010000002">
    <property type="protein sequence ID" value="MCM5678611.1"/>
    <property type="molecule type" value="Genomic_DNA"/>
</dbReference>
<dbReference type="InterPro" id="IPR052162">
    <property type="entry name" value="Sensor_kinase/Photoreceptor"/>
</dbReference>
<dbReference type="InterPro" id="IPR013656">
    <property type="entry name" value="PAS_4"/>
</dbReference>
<feature type="transmembrane region" description="Helical" evidence="6">
    <location>
        <begin position="12"/>
        <end position="31"/>
    </location>
</feature>
<keyword evidence="3" id="KW-0597">Phosphoprotein</keyword>
<dbReference type="SMART" id="SM00091">
    <property type="entry name" value="PAS"/>
    <property type="match status" value="5"/>
</dbReference>
<name>A0ABT0YIQ7_9BURK</name>
<dbReference type="SMART" id="SM00086">
    <property type="entry name" value="PAC"/>
    <property type="match status" value="4"/>
</dbReference>
<dbReference type="SMART" id="SM00387">
    <property type="entry name" value="HATPase_c"/>
    <property type="match status" value="1"/>
</dbReference>
<dbReference type="CDD" id="cd00082">
    <property type="entry name" value="HisKA"/>
    <property type="match status" value="1"/>
</dbReference>
<dbReference type="InterPro" id="IPR013767">
    <property type="entry name" value="PAS_fold"/>
</dbReference>
<keyword evidence="4" id="KW-0808">Transferase</keyword>
<feature type="domain" description="PAS" evidence="8">
    <location>
        <begin position="357"/>
        <end position="427"/>
    </location>
</feature>
<evidence type="ECO:0000256" key="1">
    <source>
        <dbReference type="ARBA" id="ARBA00000085"/>
    </source>
</evidence>
<dbReference type="SUPFAM" id="SSF55874">
    <property type="entry name" value="ATPase domain of HSP90 chaperone/DNA topoisomerase II/histidine kinase"/>
    <property type="match status" value="1"/>
</dbReference>
<feature type="domain" description="PAS" evidence="8">
    <location>
        <begin position="240"/>
        <end position="285"/>
    </location>
</feature>
<evidence type="ECO:0000313" key="10">
    <source>
        <dbReference type="Proteomes" id="UP001165541"/>
    </source>
</evidence>
<dbReference type="PANTHER" id="PTHR43304">
    <property type="entry name" value="PHYTOCHROME-LIKE PROTEIN CPH1"/>
    <property type="match status" value="1"/>
</dbReference>
<dbReference type="RefSeq" id="WP_251776752.1">
    <property type="nucleotide sequence ID" value="NZ_JAMKFE010000002.1"/>
</dbReference>
<dbReference type="InterPro" id="IPR005467">
    <property type="entry name" value="His_kinase_dom"/>
</dbReference>
<protein>
    <recommendedName>
        <fullName evidence="2">histidine kinase</fullName>
        <ecNumber evidence="2">2.7.13.3</ecNumber>
    </recommendedName>
</protein>
<dbReference type="PANTHER" id="PTHR43304:SF1">
    <property type="entry name" value="PAC DOMAIN-CONTAINING PROTEIN"/>
    <property type="match status" value="1"/>
</dbReference>
<dbReference type="Gene3D" id="1.10.287.130">
    <property type="match status" value="1"/>
</dbReference>
<dbReference type="PROSITE" id="PS50109">
    <property type="entry name" value="HIS_KIN"/>
    <property type="match status" value="1"/>
</dbReference>
<dbReference type="Proteomes" id="UP001165541">
    <property type="component" value="Unassembled WGS sequence"/>
</dbReference>
<feature type="domain" description="PAS" evidence="8">
    <location>
        <begin position="765"/>
        <end position="835"/>
    </location>
</feature>
<evidence type="ECO:0000313" key="9">
    <source>
        <dbReference type="EMBL" id="MCM5678611.1"/>
    </source>
</evidence>
<dbReference type="SUPFAM" id="SSF55785">
    <property type="entry name" value="PYP-like sensor domain (PAS domain)"/>
    <property type="match status" value="5"/>
</dbReference>
<comment type="caution">
    <text evidence="9">The sequence shown here is derived from an EMBL/GenBank/DDBJ whole genome shotgun (WGS) entry which is preliminary data.</text>
</comment>
<feature type="transmembrane region" description="Helical" evidence="6">
    <location>
        <begin position="72"/>
        <end position="88"/>
    </location>
</feature>
<keyword evidence="10" id="KW-1185">Reference proteome</keyword>
<sequence length="1271" mass="137970">MSAPALHHVVKLWVLCCLALAGMLLGHALLGSLPADFAGGLVLGTVCSQVGVVLACMGLLGRSAGRQGVSRAAGVLLALFCVVWAVSANDGVPSWYASPMPALALLAAALVSPAAKGRFRLASGWAWAALLLASIASADALVTRPDNWSLLDSRLVVATLALCAVWTYGGPAGRADHPLDPAAAALAIVGSALVLLNGGLLISFAAALALQLSQDARRRERELVAKERRSEEARQHLEEVQRQMLAAVESMSEGFLLLGARGRILFVNAQAAELTGREAQALIGRAASRCFTRPSCPEVHALCVQALRTGQASECEFVIPGTGRWLHLRLHPRGDTVAVCVSDITDRRVAEQGLRSALEENRLMLDNSLDAICILDSAGRFVRANPAVRTMWGHAADELVGVSYLDLVAPEDVLKTMMAMSEVMAGHPTRDFENRILAKDGRVVSTMWSAYWSATLNKVFCVARDLSSRRMKDQLAADQHRILSRVAAGMSLHNVLDEVVQMLEAQVPGMRGAIGVRDRRDGGFAMLAAPRLAPEFARSVMTAAADGHGAIWAQAMDAKAPVFTEDMRQDPLWSSRQGLVDTTDLRACWCAPVMGQDDEALGALMLWHPQPRCPDVQQTDLVAIGAQLAGVAIQHWAHKQALSESEQRFRSLFEHNPAAVFALDIAGGIVEMNGSSSALLGYSRDKLIGAPFGMVVPGWTRDAKAESTPIDARPASSAREVLACHSSGAVRELSVTVVPTFVGERVVGYYAVAYDVTGAKQNLRRLRLHAQVIAGTHDAIALLDLNGRVVDWNKGASRLFGVAPERAVGRSLCAGVSRDDRRLLAATIHDVARDHAQGREIELTTVAPDRALRHVVLTLSYLGELDDVDPLIVVYGLDITQRKAAENAIRESDAFFRLSSEMFCTADRDGRLRQVNQAFIATLGHDERTLLSSPFHDFVHPDDFDATASAFDGLRREGTLRAFANRLRHRDGGYRWIEWAGSTDASGTVYAVARDVTERRAAEAAFQRLLLDLKSTNRELEDFAFVASHDLQEPLRKVLAFSDRLRVRHREALTGDGLDYLDRLDNAARRMQRLITDLLAYSRVSTRQRSFERIDLARVVQAVLSDLESGIERSGARIDVGALGELDGDAGQLEHLLLNLLSNAIKFTRTGEPPIIRVYCRRLLTAPPGGVQAVPHLALHVEDEGIGFEQQYAERIFMPFQRLHGRDRYEGTGIGLAIVRKIAERHRAQLEVTSAPGQGTRFVLTFPVAQPADTALPAPATERGVLALPTP</sequence>
<evidence type="ECO:0000259" key="8">
    <source>
        <dbReference type="PROSITE" id="PS50112"/>
    </source>
</evidence>
<dbReference type="Pfam" id="PF13185">
    <property type="entry name" value="GAF_2"/>
    <property type="match status" value="1"/>
</dbReference>
<dbReference type="SUPFAM" id="SSF55781">
    <property type="entry name" value="GAF domain-like"/>
    <property type="match status" value="1"/>
</dbReference>
<evidence type="ECO:0000256" key="6">
    <source>
        <dbReference type="SAM" id="Phobius"/>
    </source>
</evidence>
<dbReference type="Gene3D" id="3.30.450.20">
    <property type="entry name" value="PAS domain"/>
    <property type="match status" value="5"/>
</dbReference>
<dbReference type="InterPro" id="IPR003594">
    <property type="entry name" value="HATPase_dom"/>
</dbReference>
<accession>A0ABT0YIQ7</accession>
<dbReference type="Pfam" id="PF08447">
    <property type="entry name" value="PAS_3"/>
    <property type="match status" value="1"/>
</dbReference>
<dbReference type="InterPro" id="IPR001610">
    <property type="entry name" value="PAC"/>
</dbReference>
<dbReference type="PROSITE" id="PS50112">
    <property type="entry name" value="PAS"/>
    <property type="match status" value="5"/>
</dbReference>
<feature type="transmembrane region" description="Helical" evidence="6">
    <location>
        <begin position="37"/>
        <end position="60"/>
    </location>
</feature>
<dbReference type="Gene3D" id="3.30.450.40">
    <property type="match status" value="1"/>
</dbReference>
<keyword evidence="5" id="KW-0418">Kinase</keyword>
<dbReference type="InterPro" id="IPR036097">
    <property type="entry name" value="HisK_dim/P_sf"/>
</dbReference>
<feature type="domain" description="PAS" evidence="8">
    <location>
        <begin position="907"/>
        <end position="958"/>
    </location>
</feature>
<dbReference type="InterPro" id="IPR004358">
    <property type="entry name" value="Sig_transdc_His_kin-like_C"/>
</dbReference>
<feature type="transmembrane region" description="Helical" evidence="6">
    <location>
        <begin position="94"/>
        <end position="112"/>
    </location>
</feature>
<dbReference type="PRINTS" id="PR00344">
    <property type="entry name" value="BCTRLSENSOR"/>
</dbReference>
<feature type="transmembrane region" description="Helical" evidence="6">
    <location>
        <begin position="185"/>
        <end position="210"/>
    </location>
</feature>
<dbReference type="InterPro" id="IPR029016">
    <property type="entry name" value="GAF-like_dom_sf"/>
</dbReference>
<feature type="transmembrane region" description="Helical" evidence="6">
    <location>
        <begin position="124"/>
        <end position="143"/>
    </location>
</feature>
<dbReference type="Gene3D" id="3.30.565.10">
    <property type="entry name" value="Histidine kinase-like ATPase, C-terminal domain"/>
    <property type="match status" value="1"/>
</dbReference>
<dbReference type="InterPro" id="IPR036890">
    <property type="entry name" value="HATPase_C_sf"/>
</dbReference>
<organism evidence="9 10">
    <name type="scientific">Caldimonas mangrovi</name>
    <dbReference type="NCBI Taxonomy" id="2944811"/>
    <lineage>
        <taxon>Bacteria</taxon>
        <taxon>Pseudomonadati</taxon>
        <taxon>Pseudomonadota</taxon>
        <taxon>Betaproteobacteria</taxon>
        <taxon>Burkholderiales</taxon>
        <taxon>Sphaerotilaceae</taxon>
        <taxon>Caldimonas</taxon>
    </lineage>
</organism>
<dbReference type="SMART" id="SM00388">
    <property type="entry name" value="HisKA"/>
    <property type="match status" value="1"/>
</dbReference>
<dbReference type="InterPro" id="IPR003661">
    <property type="entry name" value="HisK_dim/P_dom"/>
</dbReference>
<evidence type="ECO:0000256" key="5">
    <source>
        <dbReference type="ARBA" id="ARBA00022777"/>
    </source>
</evidence>
<dbReference type="InterPro" id="IPR003018">
    <property type="entry name" value="GAF"/>
</dbReference>
<feature type="transmembrane region" description="Helical" evidence="6">
    <location>
        <begin position="155"/>
        <end position="173"/>
    </location>
</feature>
<dbReference type="Pfam" id="PF00989">
    <property type="entry name" value="PAS"/>
    <property type="match status" value="2"/>
</dbReference>
<keyword evidence="6" id="KW-0472">Membrane</keyword>
<proteinExistence type="predicted"/>
<dbReference type="SMART" id="SM00065">
    <property type="entry name" value="GAF"/>
    <property type="match status" value="1"/>
</dbReference>
<keyword evidence="6" id="KW-1133">Transmembrane helix</keyword>
<dbReference type="EC" id="2.7.13.3" evidence="2"/>
<dbReference type="SUPFAM" id="SSF47384">
    <property type="entry name" value="Homodimeric domain of signal transducing histidine kinase"/>
    <property type="match status" value="1"/>
</dbReference>
<feature type="domain" description="Histidine kinase" evidence="7">
    <location>
        <begin position="1026"/>
        <end position="1250"/>
    </location>
</feature>
<dbReference type="Pfam" id="PF08448">
    <property type="entry name" value="PAS_4"/>
    <property type="match status" value="2"/>
</dbReference>